<keyword evidence="4" id="KW-0804">Transcription</keyword>
<evidence type="ECO:0000313" key="9">
    <source>
        <dbReference type="Proteomes" id="UP000326198"/>
    </source>
</evidence>
<dbReference type="PANTHER" id="PTHR47424">
    <property type="entry name" value="REGULATORY PROTEIN GAL4"/>
    <property type="match status" value="1"/>
</dbReference>
<evidence type="ECO:0000256" key="6">
    <source>
        <dbReference type="SAM" id="MobiDB-lite"/>
    </source>
</evidence>
<dbReference type="CDD" id="cd12148">
    <property type="entry name" value="fungal_TF_MHR"/>
    <property type="match status" value="1"/>
</dbReference>
<dbReference type="Gene3D" id="4.10.240.10">
    <property type="entry name" value="Zn(2)-C6 fungal-type DNA-binding domain"/>
    <property type="match status" value="1"/>
</dbReference>
<dbReference type="PROSITE" id="PS00463">
    <property type="entry name" value="ZN2_CY6_FUNGAL_1"/>
    <property type="match status" value="1"/>
</dbReference>
<dbReference type="Proteomes" id="UP000326198">
    <property type="component" value="Unassembled WGS sequence"/>
</dbReference>
<feature type="domain" description="Zn(2)-C6 fungal-type" evidence="7">
    <location>
        <begin position="29"/>
        <end position="58"/>
    </location>
</feature>
<feature type="region of interest" description="Disordered" evidence="6">
    <location>
        <begin position="1"/>
        <end position="28"/>
    </location>
</feature>
<dbReference type="GO" id="GO:0000981">
    <property type="term" value="F:DNA-binding transcription factor activity, RNA polymerase II-specific"/>
    <property type="evidence" value="ECO:0007669"/>
    <property type="project" value="InterPro"/>
</dbReference>
<dbReference type="Pfam" id="PF00172">
    <property type="entry name" value="Zn_clus"/>
    <property type="match status" value="1"/>
</dbReference>
<evidence type="ECO:0000256" key="1">
    <source>
        <dbReference type="ARBA" id="ARBA00022723"/>
    </source>
</evidence>
<keyword evidence="3" id="KW-0238">DNA-binding</keyword>
<reference evidence="8 9" key="1">
    <citation type="submission" date="2019-04" db="EMBL/GenBank/DDBJ databases">
        <title>Friends and foes A comparative genomics studyof 23 Aspergillus species from section Flavi.</title>
        <authorList>
            <consortium name="DOE Joint Genome Institute"/>
            <person name="Kjaerbolling I."/>
            <person name="Vesth T."/>
            <person name="Frisvad J.C."/>
            <person name="Nybo J.L."/>
            <person name="Theobald S."/>
            <person name="Kildgaard S."/>
            <person name="Isbrandt T."/>
            <person name="Kuo A."/>
            <person name="Sato A."/>
            <person name="Lyhne E.K."/>
            <person name="Kogle M.E."/>
            <person name="Wiebenga A."/>
            <person name="Kun R.S."/>
            <person name="Lubbers R.J."/>
            <person name="Makela M.R."/>
            <person name="Barry K."/>
            <person name="Chovatia M."/>
            <person name="Clum A."/>
            <person name="Daum C."/>
            <person name="Haridas S."/>
            <person name="He G."/>
            <person name="LaButti K."/>
            <person name="Lipzen A."/>
            <person name="Mondo S."/>
            <person name="Riley R."/>
            <person name="Salamov A."/>
            <person name="Simmons B.A."/>
            <person name="Magnuson J.K."/>
            <person name="Henrissat B."/>
            <person name="Mortensen U.H."/>
            <person name="Larsen T.O."/>
            <person name="Devries R.P."/>
            <person name="Grigoriev I.V."/>
            <person name="Machida M."/>
            <person name="Baker S.E."/>
            <person name="Andersen M.R."/>
        </authorList>
    </citation>
    <scope>NUCLEOTIDE SEQUENCE [LARGE SCALE GENOMIC DNA]</scope>
    <source>
        <strain evidence="8 9">IBT 29228</strain>
    </source>
</reference>
<dbReference type="InterPro" id="IPR001138">
    <property type="entry name" value="Zn2Cys6_DnaBD"/>
</dbReference>
<accession>A0A5N7BKS4</accession>
<evidence type="ECO:0000256" key="2">
    <source>
        <dbReference type="ARBA" id="ARBA00023015"/>
    </source>
</evidence>
<sequence length="708" mass="79324">MASEHPDIQPSTDHSRRPPGRKRQRVSVACRSCRTRKSRCDGSTPCSTCYDLGFDCHYEQPSQSAPVAAGSDSLHPSILDQRLQTIEKRLDSLVSIDRYRVVPAVPSPVATSSSVEQLAAPSDRNPETQTDPAFSRRDDGVDGMGAVSLKDEGDEEEYFGESSNVAFLRFIVRTIGCSNNGEETTRRQRTDTLAQSKHGNSNPHPRNCTATQQLNGNGQTHENMHSLPSKEDADGMVHLYFTTVNLMIPCIHEDSFRQMYQYMWRHGPQRMSKPWLGSLNLIFAIAKNIITPTSPPHDRAFASNAFYRRAMDLVKTYMFGPISLDLMQVFLLAVVYLEGTTSSSLVWTFHGMAVKSAYQLGLHSITSADISEIDCEIRRRLWHWCVLNDRFLSVAYGRPPLIPLSHVRLQTCSSHPFSNMPVDVHSSSLAYFNALMSLTYIIGSTVDQMYGQNLGFPSQISMSEFARRISELQWQLAQWQDNLPHFLKTITYGETLNCGPISLEVTRLRVLLSLRYQGACVLVLRPILRQFLTPSFEPSLSQLNWLQSHGAVFVADLVQKCKDVIELSKNILVASKEDKNLLGAWWFSCFYTFNSSLAVIGVLLLQKSWDTIHLLPIMPTELRAVLDTAMEILLDLDGGSKTIVKCRDTLSRLLAIVDSKRGTDEAPTSPFTLTPSSLWAWQGLDQGLLRFDASLLLAPETTNIPDIP</sequence>
<keyword evidence="2" id="KW-0805">Transcription regulation</keyword>
<dbReference type="OrthoDB" id="3364175at2759"/>
<proteinExistence type="predicted"/>
<organism evidence="8 9">
    <name type="scientific">Aspergillus bertholletiae</name>
    <dbReference type="NCBI Taxonomy" id="1226010"/>
    <lineage>
        <taxon>Eukaryota</taxon>
        <taxon>Fungi</taxon>
        <taxon>Dikarya</taxon>
        <taxon>Ascomycota</taxon>
        <taxon>Pezizomycotina</taxon>
        <taxon>Eurotiomycetes</taxon>
        <taxon>Eurotiomycetidae</taxon>
        <taxon>Eurotiales</taxon>
        <taxon>Aspergillaceae</taxon>
        <taxon>Aspergillus</taxon>
        <taxon>Aspergillus subgen. Circumdati</taxon>
    </lineage>
</organism>
<keyword evidence="9" id="KW-1185">Reference proteome</keyword>
<keyword evidence="5" id="KW-0539">Nucleus</keyword>
<gene>
    <name evidence="8" type="ORF">BDV26DRAFT_253891</name>
</gene>
<dbReference type="AlphaFoldDB" id="A0A5N7BKS4"/>
<dbReference type="InterPro" id="IPR036864">
    <property type="entry name" value="Zn2-C6_fun-type_DNA-bd_sf"/>
</dbReference>
<evidence type="ECO:0000256" key="4">
    <source>
        <dbReference type="ARBA" id="ARBA00023163"/>
    </source>
</evidence>
<evidence type="ECO:0000313" key="8">
    <source>
        <dbReference type="EMBL" id="KAE8382394.1"/>
    </source>
</evidence>
<dbReference type="GO" id="GO:0008270">
    <property type="term" value="F:zinc ion binding"/>
    <property type="evidence" value="ECO:0007669"/>
    <property type="project" value="InterPro"/>
</dbReference>
<dbReference type="GO" id="GO:0000978">
    <property type="term" value="F:RNA polymerase II cis-regulatory region sequence-specific DNA binding"/>
    <property type="evidence" value="ECO:0007669"/>
    <property type="project" value="TreeGrafter"/>
</dbReference>
<protein>
    <submittedName>
        <fullName evidence="8">Fungal-specific transcription factor domain-containing protein</fullName>
    </submittedName>
</protein>
<evidence type="ECO:0000256" key="5">
    <source>
        <dbReference type="ARBA" id="ARBA00023242"/>
    </source>
</evidence>
<dbReference type="InterPro" id="IPR051127">
    <property type="entry name" value="Fungal_SecMet_Regulators"/>
</dbReference>
<name>A0A5N7BKS4_9EURO</name>
<feature type="compositionally biased region" description="Polar residues" evidence="6">
    <location>
        <begin position="191"/>
        <end position="221"/>
    </location>
</feature>
<dbReference type="GO" id="GO:0000435">
    <property type="term" value="P:positive regulation of transcription from RNA polymerase II promoter by galactose"/>
    <property type="evidence" value="ECO:0007669"/>
    <property type="project" value="TreeGrafter"/>
</dbReference>
<dbReference type="SUPFAM" id="SSF57701">
    <property type="entry name" value="Zn2/Cys6 DNA-binding domain"/>
    <property type="match status" value="1"/>
</dbReference>
<dbReference type="PROSITE" id="PS50048">
    <property type="entry name" value="ZN2_CY6_FUNGAL_2"/>
    <property type="match status" value="1"/>
</dbReference>
<dbReference type="Pfam" id="PF04082">
    <property type="entry name" value="Fungal_trans"/>
    <property type="match status" value="1"/>
</dbReference>
<dbReference type="GO" id="GO:0006351">
    <property type="term" value="P:DNA-templated transcription"/>
    <property type="evidence" value="ECO:0007669"/>
    <property type="project" value="InterPro"/>
</dbReference>
<feature type="region of interest" description="Disordered" evidence="6">
    <location>
        <begin position="181"/>
        <end position="224"/>
    </location>
</feature>
<dbReference type="SMART" id="SM00066">
    <property type="entry name" value="GAL4"/>
    <property type="match status" value="1"/>
</dbReference>
<dbReference type="SMART" id="SM00906">
    <property type="entry name" value="Fungal_trans"/>
    <property type="match status" value="1"/>
</dbReference>
<dbReference type="PANTHER" id="PTHR47424:SF3">
    <property type="entry name" value="REGULATORY PROTEIN GAL4"/>
    <property type="match status" value="1"/>
</dbReference>
<dbReference type="CDD" id="cd00067">
    <property type="entry name" value="GAL4"/>
    <property type="match status" value="1"/>
</dbReference>
<evidence type="ECO:0000259" key="7">
    <source>
        <dbReference type="PROSITE" id="PS50048"/>
    </source>
</evidence>
<dbReference type="GO" id="GO:0005634">
    <property type="term" value="C:nucleus"/>
    <property type="evidence" value="ECO:0007669"/>
    <property type="project" value="TreeGrafter"/>
</dbReference>
<keyword evidence="1" id="KW-0479">Metal-binding</keyword>
<dbReference type="EMBL" id="ML736163">
    <property type="protein sequence ID" value="KAE8382394.1"/>
    <property type="molecule type" value="Genomic_DNA"/>
</dbReference>
<evidence type="ECO:0000256" key="3">
    <source>
        <dbReference type="ARBA" id="ARBA00023125"/>
    </source>
</evidence>
<feature type="region of interest" description="Disordered" evidence="6">
    <location>
        <begin position="107"/>
        <end position="145"/>
    </location>
</feature>
<dbReference type="InterPro" id="IPR007219">
    <property type="entry name" value="XnlR_reg_dom"/>
</dbReference>